<keyword evidence="2" id="KW-1185">Reference proteome</keyword>
<organism evidence="1 2">
    <name type="scientific">Colletotrichum phormii</name>
    <dbReference type="NCBI Taxonomy" id="359342"/>
    <lineage>
        <taxon>Eukaryota</taxon>
        <taxon>Fungi</taxon>
        <taxon>Dikarya</taxon>
        <taxon>Ascomycota</taxon>
        <taxon>Pezizomycotina</taxon>
        <taxon>Sordariomycetes</taxon>
        <taxon>Hypocreomycetidae</taxon>
        <taxon>Glomerellales</taxon>
        <taxon>Glomerellaceae</taxon>
        <taxon>Colletotrichum</taxon>
        <taxon>Colletotrichum acutatum species complex</taxon>
    </lineage>
</organism>
<dbReference type="Gene3D" id="3.40.50.720">
    <property type="entry name" value="NAD(P)-binding Rossmann-like Domain"/>
    <property type="match status" value="1"/>
</dbReference>
<gene>
    <name evidence="1" type="ORF">BDP81DRAFT_117296</name>
</gene>
<proteinExistence type="predicted"/>
<protein>
    <submittedName>
        <fullName evidence="1">Uncharacterized protein</fullName>
    </submittedName>
</protein>
<reference evidence="1" key="1">
    <citation type="submission" date="2021-06" db="EMBL/GenBank/DDBJ databases">
        <title>Comparative genomics, transcriptomics and evolutionary studies reveal genomic signatures of adaptation to plant cell wall in hemibiotrophic fungi.</title>
        <authorList>
            <consortium name="DOE Joint Genome Institute"/>
            <person name="Baroncelli R."/>
            <person name="Diaz J.F."/>
            <person name="Benocci T."/>
            <person name="Peng M."/>
            <person name="Battaglia E."/>
            <person name="Haridas S."/>
            <person name="Andreopoulos W."/>
            <person name="Labutti K."/>
            <person name="Pangilinan J."/>
            <person name="Floch G.L."/>
            <person name="Makela M.R."/>
            <person name="Henrissat B."/>
            <person name="Grigoriev I.V."/>
            <person name="Crouch J.A."/>
            <person name="De Vries R.P."/>
            <person name="Sukno S.A."/>
            <person name="Thon M.R."/>
        </authorList>
    </citation>
    <scope>NUCLEOTIDE SEQUENCE</scope>
    <source>
        <strain evidence="1">CBS 102054</strain>
    </source>
</reference>
<dbReference type="GeneID" id="85466417"/>
<dbReference type="EMBL" id="JAHMHQ010000027">
    <property type="protein sequence ID" value="KAK1623767.1"/>
    <property type="molecule type" value="Genomic_DNA"/>
</dbReference>
<name>A0AAI9ZGE0_9PEZI</name>
<sequence>MLATVIGLGQLAGAADITGDATVWNRHEWFPSLVASSIYLGCLPDGLGPVFSAVYWVPSDVLGEAVLDLAFDEINIKKGSAGARVIHVRNPRVVS</sequence>
<dbReference type="Proteomes" id="UP001243989">
    <property type="component" value="Unassembled WGS sequence"/>
</dbReference>
<evidence type="ECO:0000313" key="2">
    <source>
        <dbReference type="Proteomes" id="UP001243989"/>
    </source>
</evidence>
<accession>A0AAI9ZGE0</accession>
<dbReference type="AlphaFoldDB" id="A0AAI9ZGE0"/>
<evidence type="ECO:0000313" key="1">
    <source>
        <dbReference type="EMBL" id="KAK1623767.1"/>
    </source>
</evidence>
<comment type="caution">
    <text evidence="1">The sequence shown here is derived from an EMBL/GenBank/DDBJ whole genome shotgun (WGS) entry which is preliminary data.</text>
</comment>
<dbReference type="RefSeq" id="XP_060439762.1">
    <property type="nucleotide sequence ID" value="XM_060581555.1"/>
</dbReference>